<accession>A0AA40G3N8</accession>
<proteinExistence type="predicted"/>
<organism evidence="1 2">
    <name type="scientific">Melipona bicolor</name>
    <dbReference type="NCBI Taxonomy" id="60889"/>
    <lineage>
        <taxon>Eukaryota</taxon>
        <taxon>Metazoa</taxon>
        <taxon>Ecdysozoa</taxon>
        <taxon>Arthropoda</taxon>
        <taxon>Hexapoda</taxon>
        <taxon>Insecta</taxon>
        <taxon>Pterygota</taxon>
        <taxon>Neoptera</taxon>
        <taxon>Endopterygota</taxon>
        <taxon>Hymenoptera</taxon>
        <taxon>Apocrita</taxon>
        <taxon>Aculeata</taxon>
        <taxon>Apoidea</taxon>
        <taxon>Anthophila</taxon>
        <taxon>Apidae</taxon>
        <taxon>Melipona</taxon>
    </lineage>
</organism>
<keyword evidence="2" id="KW-1185">Reference proteome</keyword>
<sequence length="75" mass="8049">MSELTSLLHVVGCCAEVTSTSYHIARWLGLNPQQISDAITQGKQDGSVNNFENRIWVIPQGASPLGSPGHSNELS</sequence>
<comment type="caution">
    <text evidence="1">The sequence shown here is derived from an EMBL/GenBank/DDBJ whole genome shotgun (WGS) entry which is preliminary data.</text>
</comment>
<dbReference type="EMBL" id="JAHYIQ010000007">
    <property type="protein sequence ID" value="KAK1130467.1"/>
    <property type="molecule type" value="Genomic_DNA"/>
</dbReference>
<gene>
    <name evidence="1" type="ORF">K0M31_018598</name>
</gene>
<reference evidence="1" key="1">
    <citation type="submission" date="2021-10" db="EMBL/GenBank/DDBJ databases">
        <title>Melipona bicolor Genome sequencing and assembly.</title>
        <authorList>
            <person name="Araujo N.S."/>
            <person name="Arias M.C."/>
        </authorList>
    </citation>
    <scope>NUCLEOTIDE SEQUENCE</scope>
    <source>
        <strain evidence="1">USP_2M_L1-L4_2017</strain>
        <tissue evidence="1">Whole body</tissue>
    </source>
</reference>
<dbReference type="Proteomes" id="UP001177670">
    <property type="component" value="Unassembled WGS sequence"/>
</dbReference>
<name>A0AA40G3N8_9HYME</name>
<evidence type="ECO:0000313" key="1">
    <source>
        <dbReference type="EMBL" id="KAK1130467.1"/>
    </source>
</evidence>
<evidence type="ECO:0000313" key="2">
    <source>
        <dbReference type="Proteomes" id="UP001177670"/>
    </source>
</evidence>
<dbReference type="AlphaFoldDB" id="A0AA40G3N8"/>
<protein>
    <submittedName>
        <fullName evidence="1">Uncharacterized protein</fullName>
    </submittedName>
</protein>